<feature type="transmembrane region" description="Helical" evidence="1">
    <location>
        <begin position="69"/>
        <end position="87"/>
    </location>
</feature>
<name>A0AAU9RT64_THLAR</name>
<dbReference type="EMBL" id="CAJVSB020000481">
    <property type="protein sequence ID" value="CAH2051089.1"/>
    <property type="molecule type" value="Genomic_DNA"/>
</dbReference>
<protein>
    <submittedName>
        <fullName evidence="2">Uncharacterized protein</fullName>
    </submittedName>
</protein>
<accession>A0AAU9RT64</accession>
<keyword evidence="1" id="KW-1133">Transmembrane helix</keyword>
<feature type="transmembrane region" description="Helical" evidence="1">
    <location>
        <begin position="12"/>
        <end position="34"/>
    </location>
</feature>
<evidence type="ECO:0000256" key="1">
    <source>
        <dbReference type="SAM" id="Phobius"/>
    </source>
</evidence>
<keyword evidence="1" id="KW-0812">Transmembrane</keyword>
<reference evidence="2 3" key="1">
    <citation type="submission" date="2022-03" db="EMBL/GenBank/DDBJ databases">
        <authorList>
            <person name="Nunn A."/>
            <person name="Chopra R."/>
            <person name="Nunn A."/>
            <person name="Contreras Garrido A."/>
        </authorList>
    </citation>
    <scope>NUCLEOTIDE SEQUENCE [LARGE SCALE GENOMIC DNA]</scope>
</reference>
<gene>
    <name evidence="2" type="ORF">TAV2_LOCUS8738</name>
</gene>
<dbReference type="Proteomes" id="UP000836841">
    <property type="component" value="Unassembled WGS sequence"/>
</dbReference>
<dbReference type="AlphaFoldDB" id="A0AAU9RT64"/>
<evidence type="ECO:0000313" key="2">
    <source>
        <dbReference type="EMBL" id="CAH2051089.1"/>
    </source>
</evidence>
<keyword evidence="1" id="KW-0472">Membrane</keyword>
<proteinExistence type="predicted"/>
<evidence type="ECO:0000313" key="3">
    <source>
        <dbReference type="Proteomes" id="UP000836841"/>
    </source>
</evidence>
<comment type="caution">
    <text evidence="2">The sequence shown here is derived from an EMBL/GenBank/DDBJ whole genome shotgun (WGS) entry which is preliminary data.</text>
</comment>
<sequence length="119" mass="13070">MAMGHGCTIGANLLPLLTALMIILFHLSLLPHWFDPDDPLKTTDQTRRLGLIETCSSGDYMFKLLQSPLLPWGIFGAMALAMAMALWRRSDAMAVSKFCLGFADEPWASASPRALNEMG</sequence>
<organism evidence="2 3">
    <name type="scientific">Thlaspi arvense</name>
    <name type="common">Field penny-cress</name>
    <dbReference type="NCBI Taxonomy" id="13288"/>
    <lineage>
        <taxon>Eukaryota</taxon>
        <taxon>Viridiplantae</taxon>
        <taxon>Streptophyta</taxon>
        <taxon>Embryophyta</taxon>
        <taxon>Tracheophyta</taxon>
        <taxon>Spermatophyta</taxon>
        <taxon>Magnoliopsida</taxon>
        <taxon>eudicotyledons</taxon>
        <taxon>Gunneridae</taxon>
        <taxon>Pentapetalae</taxon>
        <taxon>rosids</taxon>
        <taxon>malvids</taxon>
        <taxon>Brassicales</taxon>
        <taxon>Brassicaceae</taxon>
        <taxon>Thlaspideae</taxon>
        <taxon>Thlaspi</taxon>
    </lineage>
</organism>
<keyword evidence="3" id="KW-1185">Reference proteome</keyword>